<evidence type="ECO:0000256" key="1">
    <source>
        <dbReference type="SAM" id="SignalP"/>
    </source>
</evidence>
<name>A0A1E5UTW8_9POAL</name>
<organism evidence="3 4">
    <name type="scientific">Dichanthelium oligosanthes</name>
    <dbReference type="NCBI Taxonomy" id="888268"/>
    <lineage>
        <taxon>Eukaryota</taxon>
        <taxon>Viridiplantae</taxon>
        <taxon>Streptophyta</taxon>
        <taxon>Embryophyta</taxon>
        <taxon>Tracheophyta</taxon>
        <taxon>Spermatophyta</taxon>
        <taxon>Magnoliopsida</taxon>
        <taxon>Liliopsida</taxon>
        <taxon>Poales</taxon>
        <taxon>Poaceae</taxon>
        <taxon>PACMAD clade</taxon>
        <taxon>Panicoideae</taxon>
        <taxon>Panicodae</taxon>
        <taxon>Paniceae</taxon>
        <taxon>Dichantheliinae</taxon>
        <taxon>Dichanthelium</taxon>
    </lineage>
</organism>
<evidence type="ECO:0000313" key="4">
    <source>
        <dbReference type="Proteomes" id="UP000095767"/>
    </source>
</evidence>
<dbReference type="Proteomes" id="UP000095767">
    <property type="component" value="Unassembled WGS sequence"/>
</dbReference>
<dbReference type="PANTHER" id="PTHR33122">
    <property type="entry name" value="LIPID BINDING PROTEIN-RELATED"/>
    <property type="match status" value="1"/>
</dbReference>
<evidence type="ECO:0000313" key="3">
    <source>
        <dbReference type="EMBL" id="OEL16326.1"/>
    </source>
</evidence>
<feature type="domain" description="Bifunctional inhibitor/plant lipid transfer protein/seed storage helical" evidence="2">
    <location>
        <begin position="16"/>
        <end position="99"/>
    </location>
</feature>
<sequence>MRKASNAAALVALLIVAVAAAAGAMRLCGVERSAVDACRPYCKVKSAQPSPSPACCDKVKAAQWDCLCQFKGSLPDDINATRIMDLQYKCKCDNPPATCSDD</sequence>
<dbReference type="InterPro" id="IPR016140">
    <property type="entry name" value="Bifunc_inhib/LTP/seed_store"/>
</dbReference>
<dbReference type="EMBL" id="LWDX02063329">
    <property type="protein sequence ID" value="OEL16326.1"/>
    <property type="molecule type" value="Genomic_DNA"/>
</dbReference>
<reference evidence="3 4" key="1">
    <citation type="submission" date="2016-09" db="EMBL/GenBank/DDBJ databases">
        <title>The draft genome of Dichanthelium oligosanthes: A C3 panicoid grass species.</title>
        <authorList>
            <person name="Studer A.J."/>
            <person name="Schnable J.C."/>
            <person name="Brutnell T.P."/>
        </authorList>
    </citation>
    <scope>NUCLEOTIDE SEQUENCE [LARGE SCALE GENOMIC DNA]</scope>
    <source>
        <strain evidence="4">cv. Kellogg 1175</strain>
        <tissue evidence="3">Leaf</tissue>
    </source>
</reference>
<feature type="chain" id="PRO_5009187382" description="Bifunctional inhibitor/plant lipid transfer protein/seed storage helical domain-containing protein" evidence="1">
    <location>
        <begin position="25"/>
        <end position="102"/>
    </location>
</feature>
<dbReference type="Gene3D" id="1.10.110.10">
    <property type="entry name" value="Plant lipid-transfer and hydrophobic proteins"/>
    <property type="match status" value="1"/>
</dbReference>
<dbReference type="GO" id="GO:0009627">
    <property type="term" value="P:systemic acquired resistance"/>
    <property type="evidence" value="ECO:0007669"/>
    <property type="project" value="InterPro"/>
</dbReference>
<protein>
    <recommendedName>
        <fullName evidence="2">Bifunctional inhibitor/plant lipid transfer protein/seed storage helical domain-containing protein</fullName>
    </recommendedName>
</protein>
<dbReference type="SUPFAM" id="SSF47699">
    <property type="entry name" value="Bifunctional inhibitor/lipid-transfer protein/seed storage 2S albumin"/>
    <property type="match status" value="1"/>
</dbReference>
<dbReference type="InterPro" id="IPR036312">
    <property type="entry name" value="Bifun_inhib/LTP/seed_sf"/>
</dbReference>
<comment type="caution">
    <text evidence="3">The sequence shown here is derived from an EMBL/GenBank/DDBJ whole genome shotgun (WGS) entry which is preliminary data.</text>
</comment>
<dbReference type="InterPro" id="IPR039265">
    <property type="entry name" value="DIR1-like"/>
</dbReference>
<dbReference type="AlphaFoldDB" id="A0A1E5UTW8"/>
<accession>A0A1E5UTW8</accession>
<gene>
    <name evidence="3" type="ORF">BAE44_0022655</name>
</gene>
<proteinExistence type="predicted"/>
<dbReference type="Pfam" id="PF14368">
    <property type="entry name" value="LTP_2"/>
    <property type="match status" value="1"/>
</dbReference>
<evidence type="ECO:0000259" key="2">
    <source>
        <dbReference type="Pfam" id="PF14368"/>
    </source>
</evidence>
<feature type="signal peptide" evidence="1">
    <location>
        <begin position="1"/>
        <end position="24"/>
    </location>
</feature>
<keyword evidence="4" id="KW-1185">Reference proteome</keyword>
<keyword evidence="1" id="KW-0732">Signal</keyword>
<dbReference type="OrthoDB" id="643149at2759"/>
<dbReference type="PANTHER" id="PTHR33122:SF80">
    <property type="entry name" value="BIFUNCTIONAL INHIBITOR_PLANT LIPID TRANSFER PROTEIN_SEED STORAGE HELICAL DOMAIN-CONTAINING PROTEIN"/>
    <property type="match status" value="1"/>
</dbReference>
<dbReference type="GO" id="GO:0005504">
    <property type="term" value="F:fatty acid binding"/>
    <property type="evidence" value="ECO:0007669"/>
    <property type="project" value="InterPro"/>
</dbReference>